<dbReference type="InterPro" id="IPR022742">
    <property type="entry name" value="Hydrolase_4"/>
</dbReference>
<dbReference type="Pfam" id="PF12146">
    <property type="entry name" value="Hydrolase_4"/>
    <property type="match status" value="1"/>
</dbReference>
<dbReference type="SUPFAM" id="SSF53474">
    <property type="entry name" value="alpha/beta-Hydrolases"/>
    <property type="match status" value="1"/>
</dbReference>
<dbReference type="InterPro" id="IPR051044">
    <property type="entry name" value="MAG_DAG_Lipase"/>
</dbReference>
<dbReference type="GO" id="GO:0052689">
    <property type="term" value="F:carboxylic ester hydrolase activity"/>
    <property type="evidence" value="ECO:0007669"/>
    <property type="project" value="InterPro"/>
</dbReference>
<dbReference type="PIRSF" id="PIRSF017388">
    <property type="entry name" value="Esterase_lipase"/>
    <property type="match status" value="1"/>
</dbReference>
<evidence type="ECO:0000259" key="1">
    <source>
        <dbReference type="Pfam" id="PF12146"/>
    </source>
</evidence>
<gene>
    <name evidence="2" type="ORF">GM50_23570</name>
</gene>
<dbReference type="PANTHER" id="PTHR11614">
    <property type="entry name" value="PHOSPHOLIPASE-RELATED"/>
    <property type="match status" value="1"/>
</dbReference>
<reference evidence="2" key="1">
    <citation type="submission" date="2014-05" db="EMBL/GenBank/DDBJ databases">
        <title>Key roles for freshwater Actinobacteria revealed by deep metagenomic sequencing.</title>
        <authorList>
            <person name="Ghai R."/>
            <person name="Mizuno C.M."/>
            <person name="Picazo A."/>
            <person name="Camacho A."/>
            <person name="Rodriguez-Valera F."/>
        </authorList>
    </citation>
    <scope>NUCLEOTIDE SEQUENCE</scope>
</reference>
<feature type="domain" description="Serine aminopeptidase S33" evidence="1">
    <location>
        <begin position="27"/>
        <end position="235"/>
    </location>
</feature>
<protein>
    <recommendedName>
        <fullName evidence="1">Serine aminopeptidase S33 domain-containing protein</fullName>
    </recommendedName>
</protein>
<organism evidence="2">
    <name type="scientific">freshwater metagenome</name>
    <dbReference type="NCBI Taxonomy" id="449393"/>
    <lineage>
        <taxon>unclassified sequences</taxon>
        <taxon>metagenomes</taxon>
        <taxon>ecological metagenomes</taxon>
    </lineage>
</organism>
<dbReference type="ESTHER" id="9zzzz-a0a094pmb2">
    <property type="family name" value="CarbLipBact_2"/>
</dbReference>
<proteinExistence type="predicted"/>
<dbReference type="AlphaFoldDB" id="A0A094PMB2"/>
<dbReference type="InterPro" id="IPR029058">
    <property type="entry name" value="AB_hydrolase_fold"/>
</dbReference>
<accession>A0A094PMB2</accession>
<dbReference type="Gene3D" id="3.40.50.1820">
    <property type="entry name" value="alpha/beta hydrolase"/>
    <property type="match status" value="1"/>
</dbReference>
<sequence>MTLTSAPKGLITDWSADGSGPNKEIGVVLVHGYTGSPSSMRPWAEYLNQKGYTVRVPLLPGHGTKPEDLSQIKWQEWPEKVESEMDELRKNCKKIFICGFSMGGGTTLHLATKHSDKITGIILVNPMIHLPFIGTKLAYVLSSLKKYRSSAGDDIKRPWVTQGGYEVMSTKGIYQILQMLKITRAHLHRVNVPMQLFHSVDDHTLPVSNTEIVMKRVGSPTKERIELTNSFHVATLDYDAEIIFEKSLIFIERHSS</sequence>
<dbReference type="InterPro" id="IPR012354">
    <property type="entry name" value="Esterase_lipase"/>
</dbReference>
<name>A0A094PMB2_9ZZZZ</name>
<evidence type="ECO:0000313" key="2">
    <source>
        <dbReference type="EMBL" id="KGA12840.1"/>
    </source>
</evidence>
<comment type="caution">
    <text evidence="2">The sequence shown here is derived from an EMBL/GenBank/DDBJ whole genome shotgun (WGS) entry which is preliminary data.</text>
</comment>
<dbReference type="EMBL" id="JNSK01000190">
    <property type="protein sequence ID" value="KGA12840.1"/>
    <property type="molecule type" value="Genomic_DNA"/>
</dbReference>